<dbReference type="EMBL" id="BPQR01000013">
    <property type="protein sequence ID" value="GJE05564.1"/>
    <property type="molecule type" value="Genomic_DNA"/>
</dbReference>
<dbReference type="RefSeq" id="WP_238274251.1">
    <property type="nucleotide sequence ID" value="NZ_BPQR01000013.1"/>
</dbReference>
<organism evidence="2 3">
    <name type="scientific">Methylobacterium jeotgali</name>
    <dbReference type="NCBI Taxonomy" id="381630"/>
    <lineage>
        <taxon>Bacteria</taxon>
        <taxon>Pseudomonadati</taxon>
        <taxon>Pseudomonadota</taxon>
        <taxon>Alphaproteobacteria</taxon>
        <taxon>Hyphomicrobiales</taxon>
        <taxon>Methylobacteriaceae</taxon>
        <taxon>Methylobacterium</taxon>
    </lineage>
</organism>
<comment type="caution">
    <text evidence="2">The sequence shown here is derived from an EMBL/GenBank/DDBJ whole genome shotgun (WGS) entry which is preliminary data.</text>
</comment>
<evidence type="ECO:0000256" key="1">
    <source>
        <dbReference type="SAM" id="SignalP"/>
    </source>
</evidence>
<keyword evidence="1" id="KW-0732">Signal</keyword>
<protein>
    <submittedName>
        <fullName evidence="2">Uncharacterized protein</fullName>
    </submittedName>
</protein>
<gene>
    <name evidence="2" type="ORF">AOPFMNJM_0867</name>
</gene>
<name>A0ABQ4SQR7_9HYPH</name>
<sequence>MMRLRRRLAALAMLALCPGLADAQEQTADVPWNRTVTLDQGFSLVAPEGWKLEDAGDDEGDATGRRRVHLVCRTPACKRTQETCTLLLRAEPVAGADDAARLAGLYAEPLARYFRLRAVLKSTSAGASLRSPLQTLRIGERDWTAVETDAKHNKKSGLFAETVIGGRYLGAICRTCETGAIRHRDARALLASIRRRE</sequence>
<reference evidence="2" key="1">
    <citation type="journal article" date="2021" name="Front. Microbiol.">
        <title>Comprehensive Comparative Genomics and Phenotyping of Methylobacterium Species.</title>
        <authorList>
            <person name="Alessa O."/>
            <person name="Ogura Y."/>
            <person name="Fujitani Y."/>
            <person name="Takami H."/>
            <person name="Hayashi T."/>
            <person name="Sahin N."/>
            <person name="Tani A."/>
        </authorList>
    </citation>
    <scope>NUCLEOTIDE SEQUENCE</scope>
    <source>
        <strain evidence="2">LMG 23639</strain>
    </source>
</reference>
<reference evidence="2" key="2">
    <citation type="submission" date="2021-08" db="EMBL/GenBank/DDBJ databases">
        <authorList>
            <person name="Tani A."/>
            <person name="Ola A."/>
            <person name="Ogura Y."/>
            <person name="Katsura K."/>
            <person name="Hayashi T."/>
        </authorList>
    </citation>
    <scope>NUCLEOTIDE SEQUENCE</scope>
    <source>
        <strain evidence="2">LMG 23639</strain>
    </source>
</reference>
<keyword evidence="3" id="KW-1185">Reference proteome</keyword>
<dbReference type="Proteomes" id="UP001055102">
    <property type="component" value="Unassembled WGS sequence"/>
</dbReference>
<feature type="chain" id="PRO_5045197976" evidence="1">
    <location>
        <begin position="24"/>
        <end position="197"/>
    </location>
</feature>
<proteinExistence type="predicted"/>
<evidence type="ECO:0000313" key="3">
    <source>
        <dbReference type="Proteomes" id="UP001055102"/>
    </source>
</evidence>
<feature type="signal peptide" evidence="1">
    <location>
        <begin position="1"/>
        <end position="23"/>
    </location>
</feature>
<evidence type="ECO:0000313" key="2">
    <source>
        <dbReference type="EMBL" id="GJE05564.1"/>
    </source>
</evidence>
<accession>A0ABQ4SQR7</accession>